<keyword evidence="7" id="KW-0479">Metal-binding</keyword>
<keyword evidence="4 7" id="KW-0418">Kinase</keyword>
<comment type="pathway">
    <text evidence="7">Metabolic intermediate biosynthesis; chorismate biosynthesis; chorismate from D-erythrose 4-phosphate and phosphoenolpyruvate: step 5/7.</text>
</comment>
<dbReference type="GO" id="GO:0008652">
    <property type="term" value="P:amino acid biosynthetic process"/>
    <property type="evidence" value="ECO:0007669"/>
    <property type="project" value="UniProtKB-KW"/>
</dbReference>
<keyword evidence="7" id="KW-0460">Magnesium</keyword>
<keyword evidence="7" id="KW-0963">Cytoplasm</keyword>
<dbReference type="PANTHER" id="PTHR21087">
    <property type="entry name" value="SHIKIMATE KINASE"/>
    <property type="match status" value="1"/>
</dbReference>
<keyword evidence="1 7" id="KW-0028">Amino-acid biosynthesis</keyword>
<comment type="function">
    <text evidence="7">Catalyzes the specific phosphorylation of the 3-hydroxyl group of shikimic acid using ATP as a cosubstrate.</text>
</comment>
<gene>
    <name evidence="7" type="primary">aroK</name>
    <name evidence="8" type="ORF">C9I82_029</name>
</gene>
<dbReference type="UniPathway" id="UPA00053">
    <property type="reaction ID" value="UER00088"/>
</dbReference>
<dbReference type="GO" id="GO:0004765">
    <property type="term" value="F:shikimate kinase activity"/>
    <property type="evidence" value="ECO:0007669"/>
    <property type="project" value="UniProtKB-UniRule"/>
</dbReference>
<feature type="binding site" evidence="7">
    <location>
        <position position="120"/>
    </location>
    <ligand>
        <name>ATP</name>
        <dbReference type="ChEBI" id="CHEBI:30616"/>
    </ligand>
</feature>
<accession>A0A346DZ56</accession>
<comment type="cofactor">
    <cofactor evidence="7">
        <name>Mg(2+)</name>
        <dbReference type="ChEBI" id="CHEBI:18420"/>
    </cofactor>
    <text evidence="7">Binds 1 Mg(2+) ion per subunit.</text>
</comment>
<dbReference type="GO" id="GO:0000287">
    <property type="term" value="F:magnesium ion binding"/>
    <property type="evidence" value="ECO:0007669"/>
    <property type="project" value="UniProtKB-UniRule"/>
</dbReference>
<keyword evidence="5 7" id="KW-0067">ATP-binding</keyword>
<evidence type="ECO:0000313" key="9">
    <source>
        <dbReference type="Proteomes" id="UP000256856"/>
    </source>
</evidence>
<dbReference type="InterPro" id="IPR031322">
    <property type="entry name" value="Shikimate/glucono_kinase"/>
</dbReference>
<dbReference type="GO" id="GO:0005829">
    <property type="term" value="C:cytosol"/>
    <property type="evidence" value="ECO:0007669"/>
    <property type="project" value="TreeGrafter"/>
</dbReference>
<evidence type="ECO:0000256" key="6">
    <source>
        <dbReference type="ARBA" id="ARBA00023141"/>
    </source>
</evidence>
<dbReference type="HAMAP" id="MF_00109">
    <property type="entry name" value="Shikimate_kinase"/>
    <property type="match status" value="1"/>
</dbReference>
<evidence type="ECO:0000256" key="5">
    <source>
        <dbReference type="ARBA" id="ARBA00022840"/>
    </source>
</evidence>
<dbReference type="EMBL" id="CP028374">
    <property type="protein sequence ID" value="AXN02011.1"/>
    <property type="molecule type" value="Genomic_DNA"/>
</dbReference>
<evidence type="ECO:0000256" key="7">
    <source>
        <dbReference type="HAMAP-Rule" id="MF_00109"/>
    </source>
</evidence>
<dbReference type="AlphaFoldDB" id="A0A346DZ56"/>
<dbReference type="PANTHER" id="PTHR21087:SF16">
    <property type="entry name" value="SHIKIMATE KINASE 1, CHLOROPLASTIC"/>
    <property type="match status" value="1"/>
</dbReference>
<evidence type="ECO:0000256" key="1">
    <source>
        <dbReference type="ARBA" id="ARBA00022605"/>
    </source>
</evidence>
<dbReference type="InterPro" id="IPR027417">
    <property type="entry name" value="P-loop_NTPase"/>
</dbReference>
<comment type="subcellular location">
    <subcellularLocation>
        <location evidence="7">Cytoplasm</location>
    </subcellularLocation>
</comment>
<comment type="subunit">
    <text evidence="7">Monomer.</text>
</comment>
<dbReference type="EC" id="2.7.1.71" evidence="7"/>
<dbReference type="Pfam" id="PF01202">
    <property type="entry name" value="SKI"/>
    <property type="match status" value="1"/>
</dbReference>
<name>A0A346DZ56_9ENTR</name>
<keyword evidence="2 7" id="KW-0808">Transferase</keyword>
<dbReference type="CDD" id="cd00464">
    <property type="entry name" value="SK"/>
    <property type="match status" value="1"/>
</dbReference>
<comment type="similarity">
    <text evidence="7">Belongs to the shikimate kinase family.</text>
</comment>
<organism evidence="8 9">
    <name type="scientific">Candidatus Purcelliella pentastirinorum</name>
    <dbReference type="NCBI Taxonomy" id="472834"/>
    <lineage>
        <taxon>Bacteria</taxon>
        <taxon>Pseudomonadati</taxon>
        <taxon>Pseudomonadota</taxon>
        <taxon>Gammaproteobacteria</taxon>
        <taxon>Enterobacterales</taxon>
        <taxon>Enterobacteriaceae</taxon>
        <taxon>Candidatus Purcelliella</taxon>
    </lineage>
</organism>
<dbReference type="KEGG" id="ppet:C9I82_029"/>
<dbReference type="NCBIfam" id="NF003456">
    <property type="entry name" value="PRK05057.1"/>
    <property type="match status" value="1"/>
</dbReference>
<keyword evidence="3 7" id="KW-0547">Nucleotide-binding</keyword>
<keyword evidence="9" id="KW-1185">Reference proteome</keyword>
<feature type="binding site" evidence="7">
    <location>
        <position position="19"/>
    </location>
    <ligand>
        <name>Mg(2+)</name>
        <dbReference type="ChEBI" id="CHEBI:18420"/>
    </ligand>
</feature>
<dbReference type="Gene3D" id="3.40.50.300">
    <property type="entry name" value="P-loop containing nucleotide triphosphate hydrolases"/>
    <property type="match status" value="1"/>
</dbReference>
<proteinExistence type="inferred from homology"/>
<feature type="binding site" evidence="7">
    <location>
        <begin position="15"/>
        <end position="20"/>
    </location>
    <ligand>
        <name>ATP</name>
        <dbReference type="ChEBI" id="CHEBI:30616"/>
    </ligand>
</feature>
<keyword evidence="6 7" id="KW-0057">Aromatic amino acid biosynthesis</keyword>
<dbReference type="SUPFAM" id="SSF52540">
    <property type="entry name" value="P-loop containing nucleoside triphosphate hydrolases"/>
    <property type="match status" value="1"/>
</dbReference>
<sequence length="175" mass="20410">MIMKKNNIFLIGPVGSGKSTIGKHLSKKLNMEFYDSDKEIEKRTGVDIGWIFDLEGEEGFRKRENKIILELTDKQGIILATGVEAIKNKNNKNRLSARGIVIYLKTSIEKQLSRTKHDKKKLFWKKQNTILYHKLKKLEKKNNLIYKDIADFTILTDKYNTKKITNQIIKILENK</sequence>
<dbReference type="GO" id="GO:0005524">
    <property type="term" value="F:ATP binding"/>
    <property type="evidence" value="ECO:0007669"/>
    <property type="project" value="UniProtKB-UniRule"/>
</dbReference>
<evidence type="ECO:0000313" key="8">
    <source>
        <dbReference type="EMBL" id="AXN02011.1"/>
    </source>
</evidence>
<dbReference type="GO" id="GO:0009073">
    <property type="term" value="P:aromatic amino acid family biosynthetic process"/>
    <property type="evidence" value="ECO:0007669"/>
    <property type="project" value="UniProtKB-KW"/>
</dbReference>
<protein>
    <recommendedName>
        <fullName evidence="7">Shikimate kinase 1</fullName>
        <shortName evidence="7">SK 1</shortName>
        <ecNumber evidence="7">2.7.1.71</ecNumber>
    </recommendedName>
</protein>
<evidence type="ECO:0000256" key="3">
    <source>
        <dbReference type="ARBA" id="ARBA00022741"/>
    </source>
</evidence>
<dbReference type="PRINTS" id="PR01100">
    <property type="entry name" value="SHIKIMTKNASE"/>
</dbReference>
<feature type="binding site" evidence="7">
    <location>
        <position position="37"/>
    </location>
    <ligand>
        <name>substrate</name>
    </ligand>
</feature>
<comment type="catalytic activity">
    <reaction evidence="7">
        <text>shikimate + ATP = 3-phosphoshikimate + ADP + H(+)</text>
        <dbReference type="Rhea" id="RHEA:13121"/>
        <dbReference type="ChEBI" id="CHEBI:15378"/>
        <dbReference type="ChEBI" id="CHEBI:30616"/>
        <dbReference type="ChEBI" id="CHEBI:36208"/>
        <dbReference type="ChEBI" id="CHEBI:145989"/>
        <dbReference type="ChEBI" id="CHEBI:456216"/>
        <dbReference type="EC" id="2.7.1.71"/>
    </reaction>
</comment>
<dbReference type="GO" id="GO:0009423">
    <property type="term" value="P:chorismate biosynthetic process"/>
    <property type="evidence" value="ECO:0007669"/>
    <property type="project" value="UniProtKB-UniRule"/>
</dbReference>
<evidence type="ECO:0000256" key="2">
    <source>
        <dbReference type="ARBA" id="ARBA00022679"/>
    </source>
</evidence>
<comment type="caution">
    <text evidence="7">Lacks conserved residue(s) required for the propagation of feature annotation.</text>
</comment>
<dbReference type="InterPro" id="IPR000623">
    <property type="entry name" value="Shikimate_kinase/TSH1"/>
</dbReference>
<dbReference type="Proteomes" id="UP000256856">
    <property type="component" value="Chromosome"/>
</dbReference>
<evidence type="ECO:0000256" key="4">
    <source>
        <dbReference type="ARBA" id="ARBA00022777"/>
    </source>
</evidence>
<feature type="binding site" evidence="7">
    <location>
        <position position="61"/>
    </location>
    <ligand>
        <name>substrate</name>
    </ligand>
</feature>
<reference evidence="8 9" key="1">
    <citation type="submission" date="2018-03" db="EMBL/GenBank/DDBJ databases">
        <title>A parallel universe: an anciently diverged bacterial symbiosis in a Hawaiian planthopper (Hemiptera: Cixiidae) reveals rearranged nutritional responsibilities.</title>
        <authorList>
            <person name="Bennett G."/>
            <person name="Mao M."/>
        </authorList>
    </citation>
    <scope>NUCLEOTIDE SEQUENCE [LARGE SCALE GENOMIC DNA]</scope>
    <source>
        <strain evidence="8 9">OLIH</strain>
    </source>
</reference>